<dbReference type="RefSeq" id="WP_092022541.1">
    <property type="nucleotide sequence ID" value="NZ_FOUE01000003.1"/>
</dbReference>
<dbReference type="AlphaFoldDB" id="A0A1I4Q9F3"/>
<keyword evidence="4" id="KW-1185">Reference proteome</keyword>
<gene>
    <name evidence="3" type="ORF">SAMN04487963_2241</name>
</gene>
<keyword evidence="2" id="KW-0732">Signal</keyword>
<feature type="chain" id="PRO_5011790833" evidence="2">
    <location>
        <begin position="24"/>
        <end position="100"/>
    </location>
</feature>
<evidence type="ECO:0000256" key="1">
    <source>
        <dbReference type="SAM" id="MobiDB-lite"/>
    </source>
</evidence>
<dbReference type="OrthoDB" id="9911004at2"/>
<evidence type="ECO:0000256" key="2">
    <source>
        <dbReference type="SAM" id="SignalP"/>
    </source>
</evidence>
<dbReference type="Proteomes" id="UP000198519">
    <property type="component" value="Unassembled WGS sequence"/>
</dbReference>
<proteinExistence type="predicted"/>
<feature type="signal peptide" evidence="2">
    <location>
        <begin position="1"/>
        <end position="23"/>
    </location>
</feature>
<organism evidence="3 4">
    <name type="scientific">Marinobacter zhejiangensis</name>
    <dbReference type="NCBI Taxonomy" id="488535"/>
    <lineage>
        <taxon>Bacteria</taxon>
        <taxon>Pseudomonadati</taxon>
        <taxon>Pseudomonadota</taxon>
        <taxon>Gammaproteobacteria</taxon>
        <taxon>Pseudomonadales</taxon>
        <taxon>Marinobacteraceae</taxon>
        <taxon>Marinobacter</taxon>
    </lineage>
</organism>
<name>A0A1I4Q9F3_9GAMM</name>
<feature type="region of interest" description="Disordered" evidence="1">
    <location>
        <begin position="49"/>
        <end position="86"/>
    </location>
</feature>
<reference evidence="4" key="1">
    <citation type="submission" date="2016-10" db="EMBL/GenBank/DDBJ databases">
        <authorList>
            <person name="Varghese N."/>
            <person name="Submissions S."/>
        </authorList>
    </citation>
    <scope>NUCLEOTIDE SEQUENCE [LARGE SCALE GENOMIC DNA]</scope>
    <source>
        <strain evidence="4">CGMCC 1.7061</strain>
    </source>
</reference>
<protein>
    <submittedName>
        <fullName evidence="3">Uncharacterized protein</fullName>
    </submittedName>
</protein>
<sequence>MLRSSRPILLSACLIALPASALAEGVADRHNEAGIQQSMDPIEQIHSMYGPTAAGPGGMEQDMAMEGGMKKADSHSNVDFPPGVDTAHERKRYMFDSEEF</sequence>
<evidence type="ECO:0000313" key="3">
    <source>
        <dbReference type="EMBL" id="SFM36305.1"/>
    </source>
</evidence>
<evidence type="ECO:0000313" key="4">
    <source>
        <dbReference type="Proteomes" id="UP000198519"/>
    </source>
</evidence>
<dbReference type="EMBL" id="FOUE01000003">
    <property type="protein sequence ID" value="SFM36305.1"/>
    <property type="molecule type" value="Genomic_DNA"/>
</dbReference>
<accession>A0A1I4Q9F3</accession>